<dbReference type="SUPFAM" id="SSF52540">
    <property type="entry name" value="P-loop containing nucleoside triphosphate hydrolases"/>
    <property type="match status" value="1"/>
</dbReference>
<reference evidence="5 6" key="1">
    <citation type="submission" date="2022-05" db="EMBL/GenBank/DDBJ databases">
        <authorList>
            <consortium name="Genoscope - CEA"/>
            <person name="William W."/>
        </authorList>
    </citation>
    <scope>NUCLEOTIDE SEQUENCE [LARGE SCALE GENOMIC DNA]</scope>
</reference>
<dbReference type="SUPFAM" id="SSF48452">
    <property type="entry name" value="TPR-like"/>
    <property type="match status" value="3"/>
</dbReference>
<comment type="caution">
    <text evidence="5">The sequence shown here is derived from an EMBL/GenBank/DDBJ whole genome shotgun (WGS) entry which is preliminary data.</text>
</comment>
<evidence type="ECO:0000256" key="1">
    <source>
        <dbReference type="ARBA" id="ARBA00022737"/>
    </source>
</evidence>
<dbReference type="Pfam" id="PF13181">
    <property type="entry name" value="TPR_8"/>
    <property type="match status" value="1"/>
</dbReference>
<evidence type="ECO:0000313" key="6">
    <source>
        <dbReference type="Proteomes" id="UP001159405"/>
    </source>
</evidence>
<dbReference type="InterPro" id="IPR019734">
    <property type="entry name" value="TPR_rpt"/>
</dbReference>
<gene>
    <name evidence="5" type="ORF">PLOB_00002073</name>
</gene>
<dbReference type="PROSITE" id="PS50017">
    <property type="entry name" value="DEATH_DOMAIN"/>
    <property type="match status" value="1"/>
</dbReference>
<proteinExistence type="predicted"/>
<evidence type="ECO:0000259" key="3">
    <source>
        <dbReference type="PROSITE" id="PS50017"/>
    </source>
</evidence>
<dbReference type="Gene3D" id="1.10.10.10">
    <property type="entry name" value="Winged helix-like DNA-binding domain superfamily/Winged helix DNA-binding domain"/>
    <property type="match status" value="1"/>
</dbReference>
<dbReference type="InterPro" id="IPR032171">
    <property type="entry name" value="COR-A"/>
</dbReference>
<sequence>MISGAGKKVSMKGVTSAMRNIKKAEDLKTRGKFRECIHAANEGLCIAKEIGNKMEIAKACEVLCDSYYEVKEYKQSITFGKRSLDIAKEVGDKKQEALLYYNLAWSYYNAGDYKQSQEYGKQSARIATESGNKELEAKACRVLAWSFYEVAFYEPSREYGKKSLSIAKEVGNKELQAKACHFLAWSYYETEEHIDSQEYGKQLLSIAKEIRNGEREAEACHVLAWSCHKVGDYKKGKRYGYQLLDIAKEVGNMDLQAKAYHVLSWSYYMFGNYEKSKKYSNRLLSSAKEMNNKELQAKACYALAWSNDATKDYKESKSHSKKSLRIAQDVTNRELQAAAYCALAWSYYRVHELRESIAYSKKALKIAQQVNNRELQAKACFVLAWSHNASKNYEQCEFYSKKSLEMAKESQNGELEAEACILLGRLYRLTSKFKESVEYSRQALKIAKAMKNEQLEEEAHIVLDWCYLPTHTDEHVPSEIKARGPGAQIAYENALKTGKVKVYRTRIMLIGQDRAGKTSLKKSFLGLPFDPEEESTDGIEVDPSKFEVDTDLVKNWKRTDEKLEVSQFAADLARMVARELQENADDEEEGDEEINGEDNEIENEGNVNLVQFGFDDPRELQEQETNTEPFMEEKPTLFNSQMNQGASGKADEKEANTAVPTDLKIDPSLPPEEFMDHLVQHLKGLDLQSETTAVEHHITLDLWDFAGQHLYYASYPVFLSTRAVYMLVYNLSKGLKETAQPCFRQGVHEILLANPNNESNLENLLSWLVSLSSMCSLKPDVSERTTKLEDLPYCRPPVFIVGTHADEPHQDIKEMELQIQREISGKDYESHVVRPFFSVDNTQGSSDDGVAALQKRMIEVLKQEPYMGEEVPIRWFNFEKVVHALIAEKVHYLNLEQLQGIIQKVCFIEDEDEVATLLDFYHDLGMIVRHRNTVVLRAQWLIEVIRQLITIRSFNEMEPKHSKFWKEMETTGALHMELVDHVFSKHYQQQGLIKEDILNMMEQFGLIVKFATSPTNEMYFVPCQLKTPPDALCDMEPSPSDPCPLYLHFLGGFVPHGFFWQLVSRITKWCSKSGFTQPPRFFLAASRFFIEKKSIYQLILLCKKRFIKIILTHSEPACGASFSEARELAILVRTFLEETVQDLRRELPWLGKLKCDFCVVCPGCLRKEEMCSYHDVVSCDHEDCLCLLKALEEGQLSHCPSSLDVKVPTVFGLEKWFAAKGGKSTASFEQTAETGMLSNAGKDEEVVEAVLPSKGNEEEGVVEPEEETKVEDNTSCNESSVIKREIVASEGTRWALKLGAVHLIFHPNAVSEPTSIVVYRWKSSVCSPPLQEHEAIVSNIIELSSLDGRRLQFNAMVTLSLSHSAPDLRGYEVVIKRQINKETNEWEDVSGTKDLRCRQVTDMEDERPSHKDIPDLLFPVAQADINECSTYAVVCRLKSSPPYSITSTGGLFIHPDYPGVTVTIPENAVAPESPFTLKLKVQEVPNEEFKEEGVFLGPILRIKCFEVVQLFRPVTIQLPVSLRDGQDFKPDPTKCRVRVLFLNCEEEKREWTELTDLVAPTQFDAKFVRIQVQRFSGYSYHFERREENSRAYGPWILSYFTRFTRTQPRAASFVAYFRPDIPNILFLICCSAHLKQEVIQDLEKRDVTFADGSSMKDMIPGEDGDKAFVFLSGGIRPFDEEDVNNIYLRLLEDDIPFKTELRVRLVDGEDLAQVEFRNTLIQTDRTRLLCKFHLTLPSRNIPRAADQNLRELGRQPEIKDGSPIPDELEGLSEKISDKWKKLGRRLQFDDAQIAEHDTNNVTLSEKAYNLLMAWKGRDASAATYRVLHKALSDVKRKDLAQEFCCQ</sequence>
<dbReference type="CDD" id="cd01670">
    <property type="entry name" value="Death"/>
    <property type="match status" value="1"/>
</dbReference>
<dbReference type="InterPro" id="IPR011990">
    <property type="entry name" value="TPR-like_helical_dom_sf"/>
</dbReference>
<evidence type="ECO:0000313" key="5">
    <source>
        <dbReference type="EMBL" id="CAH3157034.1"/>
    </source>
</evidence>
<keyword evidence="6" id="KW-1185">Reference proteome</keyword>
<feature type="region of interest" description="Disordered" evidence="2">
    <location>
        <begin position="581"/>
        <end position="603"/>
    </location>
</feature>
<evidence type="ECO:0000259" key="4">
    <source>
        <dbReference type="PROSITE" id="PS51145"/>
    </source>
</evidence>
<dbReference type="PANTHER" id="PTHR47508">
    <property type="entry name" value="SAM DOMAIN-CONTAINING PROTEIN-RELATED"/>
    <property type="match status" value="1"/>
</dbReference>
<dbReference type="Proteomes" id="UP001159405">
    <property type="component" value="Unassembled WGS sequence"/>
</dbReference>
<dbReference type="Pfam" id="PF00791">
    <property type="entry name" value="ZU5"/>
    <property type="match status" value="1"/>
</dbReference>
<organism evidence="5 6">
    <name type="scientific">Porites lobata</name>
    <dbReference type="NCBI Taxonomy" id="104759"/>
    <lineage>
        <taxon>Eukaryota</taxon>
        <taxon>Metazoa</taxon>
        <taxon>Cnidaria</taxon>
        <taxon>Anthozoa</taxon>
        <taxon>Hexacorallia</taxon>
        <taxon>Scleractinia</taxon>
        <taxon>Fungiina</taxon>
        <taxon>Poritidae</taxon>
        <taxon>Porites</taxon>
    </lineage>
</organism>
<dbReference type="PANTHER" id="PTHR47508:SF1">
    <property type="entry name" value="NON-SPECIFIC SERINE_THREONINE PROTEIN KINASE"/>
    <property type="match status" value="1"/>
</dbReference>
<keyword evidence="1" id="KW-0677">Repeat</keyword>
<dbReference type="Pfam" id="PF00531">
    <property type="entry name" value="Death"/>
    <property type="match status" value="1"/>
</dbReference>
<dbReference type="SUPFAM" id="SSF47986">
    <property type="entry name" value="DEATH domain"/>
    <property type="match status" value="1"/>
</dbReference>
<dbReference type="SMART" id="SM00028">
    <property type="entry name" value="TPR"/>
    <property type="match status" value="9"/>
</dbReference>
<dbReference type="Pfam" id="PF16095">
    <property type="entry name" value="COR-A"/>
    <property type="match status" value="1"/>
</dbReference>
<dbReference type="Gene3D" id="2.60.220.30">
    <property type="match status" value="2"/>
</dbReference>
<dbReference type="InterPro" id="IPR036388">
    <property type="entry name" value="WH-like_DNA-bd_sf"/>
</dbReference>
<dbReference type="Gene3D" id="1.25.40.10">
    <property type="entry name" value="Tetratricopeptide repeat domain"/>
    <property type="match status" value="3"/>
</dbReference>
<dbReference type="Pfam" id="PF13424">
    <property type="entry name" value="TPR_12"/>
    <property type="match status" value="2"/>
</dbReference>
<feature type="compositionally biased region" description="Acidic residues" evidence="2">
    <location>
        <begin position="582"/>
        <end position="603"/>
    </location>
</feature>
<feature type="domain" description="Death" evidence="3">
    <location>
        <begin position="1771"/>
        <end position="1843"/>
    </location>
</feature>
<dbReference type="Gene3D" id="3.40.50.300">
    <property type="entry name" value="P-loop containing nucleotide triphosphate hydrolases"/>
    <property type="match status" value="2"/>
</dbReference>
<dbReference type="Gene3D" id="1.10.533.10">
    <property type="entry name" value="Death Domain, Fas"/>
    <property type="match status" value="1"/>
</dbReference>
<feature type="domain" description="ZU5" evidence="4">
    <location>
        <begin position="1439"/>
        <end position="1584"/>
    </location>
</feature>
<name>A0ABN8Q4E5_9CNID</name>
<evidence type="ECO:0000256" key="2">
    <source>
        <dbReference type="SAM" id="MobiDB-lite"/>
    </source>
</evidence>
<dbReference type="InterPro" id="IPR027417">
    <property type="entry name" value="P-loop_NTPase"/>
</dbReference>
<dbReference type="PROSITE" id="PS51145">
    <property type="entry name" value="ZU5"/>
    <property type="match status" value="1"/>
</dbReference>
<dbReference type="SMART" id="SM00005">
    <property type="entry name" value="DEATH"/>
    <property type="match status" value="1"/>
</dbReference>
<accession>A0ABN8Q4E5</accession>
<protein>
    <submittedName>
        <fullName evidence="5">Uncharacterized protein</fullName>
    </submittedName>
</protein>
<dbReference type="EMBL" id="CALNXK010000106">
    <property type="protein sequence ID" value="CAH3157034.1"/>
    <property type="molecule type" value="Genomic_DNA"/>
</dbReference>
<dbReference type="InterPro" id="IPR000488">
    <property type="entry name" value="Death_dom"/>
</dbReference>
<dbReference type="InterPro" id="IPR000906">
    <property type="entry name" value="ZU5_dom"/>
</dbReference>
<dbReference type="InterPro" id="IPR011029">
    <property type="entry name" value="DEATH-like_dom_sf"/>
</dbReference>